<gene>
    <name evidence="1" type="ORF">ORPV_950</name>
</gene>
<evidence type="ECO:0000313" key="2">
    <source>
        <dbReference type="Proteomes" id="UP000236316"/>
    </source>
</evidence>
<dbReference type="Proteomes" id="UP000236316">
    <property type="component" value="Segment"/>
</dbReference>
<keyword evidence="2" id="KW-1185">Reference proteome</keyword>
<dbReference type="RefSeq" id="YP_009449156.1">
    <property type="nucleotide sequence ID" value="NC_036594.1"/>
</dbReference>
<name>A0A2I2L5P0_9VIRU</name>
<evidence type="ECO:0000313" key="1">
    <source>
        <dbReference type="EMBL" id="SNW62854.1"/>
    </source>
</evidence>
<dbReference type="KEGG" id="vg:35382794"/>
<proteinExistence type="predicted"/>
<dbReference type="EMBL" id="LT906555">
    <property type="protein sequence ID" value="SNW62854.1"/>
    <property type="molecule type" value="Genomic_DNA"/>
</dbReference>
<sequence>MYNRGLAGRYYLQTLPGASLTAVDEYRPTLISILDLLKNSLNKVIILDHDDCLAYNSYLENLNAQPNNYSPEIPRDEHSLRRHNMDELYQLIRDNSTITDIETLIIHLDGRVEAI</sequence>
<dbReference type="GeneID" id="35382794"/>
<reference evidence="1" key="1">
    <citation type="submission" date="2017-08" db="EMBL/GenBank/DDBJ databases">
        <authorList>
            <consortium name="Urmite Genomes"/>
        </authorList>
    </citation>
    <scope>NUCLEOTIDE SEQUENCE [LARGE SCALE GENOMIC DNA]</scope>
    <source>
        <strain evidence="1">IHUMI-LCC2</strain>
    </source>
</reference>
<organism evidence="1">
    <name type="scientific">Orpheovirus IHUMI-LCC2</name>
    <dbReference type="NCBI Taxonomy" id="2023057"/>
    <lineage>
        <taxon>Viruses</taxon>
        <taxon>Varidnaviria</taxon>
        <taxon>Bamfordvirae</taxon>
        <taxon>Nucleocytoviricota</taxon>
        <taxon>Megaviricetes</taxon>
        <taxon>Pimascovirales</taxon>
        <taxon>Ocovirineae</taxon>
        <taxon>Orpheoviridae</taxon>
        <taxon>Alphaorpheovirus</taxon>
        <taxon>Alphaorpheovirus massiliense</taxon>
    </lineage>
</organism>
<protein>
    <submittedName>
        <fullName evidence="1">Uncharacterized protein</fullName>
    </submittedName>
</protein>
<accession>A0A2I2L5P0</accession>